<reference evidence="1 2" key="2">
    <citation type="submission" date="2013-09" db="EMBL/GenBank/DDBJ databases">
        <title>Whole genome comparison of six Crocosphaera watsonii strains with differing phenotypes.</title>
        <authorList>
            <person name="Bench S.R."/>
            <person name="Heller P."/>
            <person name="Frank I."/>
            <person name="Arciniega M."/>
            <person name="Shilova I.N."/>
            <person name="Zehr J.P."/>
        </authorList>
    </citation>
    <scope>NUCLEOTIDE SEQUENCE [LARGE SCALE GENOMIC DNA]</scope>
    <source>
        <strain evidence="1 2">WH 0402</strain>
    </source>
</reference>
<organism evidence="1 2">
    <name type="scientific">Crocosphaera watsonii WH 0402</name>
    <dbReference type="NCBI Taxonomy" id="1284629"/>
    <lineage>
        <taxon>Bacteria</taxon>
        <taxon>Bacillati</taxon>
        <taxon>Cyanobacteriota</taxon>
        <taxon>Cyanophyceae</taxon>
        <taxon>Oscillatoriophycideae</taxon>
        <taxon>Chroococcales</taxon>
        <taxon>Aphanothecaceae</taxon>
        <taxon>Crocosphaera</taxon>
    </lineage>
</organism>
<protein>
    <submittedName>
        <fullName evidence="1">Uncharacterized protein</fullName>
    </submittedName>
</protein>
<evidence type="ECO:0000313" key="1">
    <source>
        <dbReference type="EMBL" id="CCQ68574.1"/>
    </source>
</evidence>
<comment type="caution">
    <text evidence="1">The sequence shown here is derived from an EMBL/GenBank/DDBJ whole genome shotgun (WGS) entry which is preliminary data.</text>
</comment>
<name>T2JU22_CROWT</name>
<dbReference type="AlphaFoldDB" id="T2JU22"/>
<reference evidence="1 2" key="1">
    <citation type="submission" date="2013-01" db="EMBL/GenBank/DDBJ databases">
        <authorList>
            <person name="Bench S."/>
        </authorList>
    </citation>
    <scope>NUCLEOTIDE SEQUENCE [LARGE SCALE GENOMIC DNA]</scope>
    <source>
        <strain evidence="1 2">WH 0402</strain>
    </source>
</reference>
<evidence type="ECO:0000313" key="2">
    <source>
        <dbReference type="Proteomes" id="UP000018130"/>
    </source>
</evidence>
<sequence length="163" mass="18919">MKQRYLILLPFIILLLGGSNAPILHSFDVKKLSGNIHLTLKHGVWKLWEEKPVYQNITLDLVCDQGKCEPEVWGYAKKFNQDVDHQGALEINNLEKLSIEEISTKQYRRAWELKITINIQSHPWSTEILPAVYKINLVPYKNQIIGSYQGKYKQKNYKVALLA</sequence>
<dbReference type="EMBL" id="CAQN01000794">
    <property type="protein sequence ID" value="CCQ68574.1"/>
    <property type="molecule type" value="Genomic_DNA"/>
</dbReference>
<dbReference type="Proteomes" id="UP000018130">
    <property type="component" value="Unassembled WGS sequence"/>
</dbReference>
<accession>T2JU22</accession>
<proteinExistence type="predicted"/>
<gene>
    <name evidence="1" type="ORF">CWATWH0402_2529</name>
</gene>